<keyword evidence="4" id="KW-1185">Reference proteome</keyword>
<evidence type="ECO:0008006" key="5">
    <source>
        <dbReference type="Google" id="ProtNLM"/>
    </source>
</evidence>
<dbReference type="Pfam" id="PF13041">
    <property type="entry name" value="PPR_2"/>
    <property type="match status" value="1"/>
</dbReference>
<evidence type="ECO:0000256" key="2">
    <source>
        <dbReference type="PROSITE-ProRule" id="PRU00708"/>
    </source>
</evidence>
<gene>
    <name evidence="3" type="ORF">L1049_018768</name>
</gene>
<accession>A0AAP0WNL2</accession>
<dbReference type="Gene3D" id="1.25.40.10">
    <property type="entry name" value="Tetratricopeptide repeat domain"/>
    <property type="match status" value="3"/>
</dbReference>
<dbReference type="AlphaFoldDB" id="A0AAP0WNL2"/>
<organism evidence="3 4">
    <name type="scientific">Liquidambar formosana</name>
    <name type="common">Formosan gum</name>
    <dbReference type="NCBI Taxonomy" id="63359"/>
    <lineage>
        <taxon>Eukaryota</taxon>
        <taxon>Viridiplantae</taxon>
        <taxon>Streptophyta</taxon>
        <taxon>Embryophyta</taxon>
        <taxon>Tracheophyta</taxon>
        <taxon>Spermatophyta</taxon>
        <taxon>Magnoliopsida</taxon>
        <taxon>eudicotyledons</taxon>
        <taxon>Gunneridae</taxon>
        <taxon>Pentapetalae</taxon>
        <taxon>Saxifragales</taxon>
        <taxon>Altingiaceae</taxon>
        <taxon>Liquidambar</taxon>
    </lineage>
</organism>
<dbReference type="Proteomes" id="UP001415857">
    <property type="component" value="Unassembled WGS sequence"/>
</dbReference>
<dbReference type="GO" id="GO:0003723">
    <property type="term" value="F:RNA binding"/>
    <property type="evidence" value="ECO:0007669"/>
    <property type="project" value="InterPro"/>
</dbReference>
<feature type="repeat" description="PPR" evidence="2">
    <location>
        <begin position="176"/>
        <end position="210"/>
    </location>
</feature>
<dbReference type="Pfam" id="PF01535">
    <property type="entry name" value="PPR"/>
    <property type="match status" value="5"/>
</dbReference>
<reference evidence="3 4" key="1">
    <citation type="journal article" date="2024" name="Plant J.">
        <title>Genome sequences and population genomics reveal climatic adaptation and genomic divergence between two closely related sweetgum species.</title>
        <authorList>
            <person name="Xu W.Q."/>
            <person name="Ren C.Q."/>
            <person name="Zhang X.Y."/>
            <person name="Comes H.P."/>
            <person name="Liu X.H."/>
            <person name="Li Y.G."/>
            <person name="Kettle C.J."/>
            <person name="Jalonen R."/>
            <person name="Gaisberger H."/>
            <person name="Ma Y.Z."/>
            <person name="Qiu Y.X."/>
        </authorList>
    </citation>
    <scope>NUCLEOTIDE SEQUENCE [LARGE SCALE GENOMIC DNA]</scope>
    <source>
        <strain evidence="3">Hangzhou</strain>
    </source>
</reference>
<dbReference type="FunFam" id="1.25.40.10:FF:000351">
    <property type="entry name" value="Pentatricopeptide repeat-containing protein"/>
    <property type="match status" value="1"/>
</dbReference>
<keyword evidence="1" id="KW-0677">Repeat</keyword>
<dbReference type="InterPro" id="IPR002885">
    <property type="entry name" value="PPR_rpt"/>
</dbReference>
<sequence length="376" mass="42176">MMLMDEPRPNYVTVLSVIRAVDALRSEDMTRGIHGLVIKMGLESEVPVVTALLSVYSVWDMAVLWELFDQIPTKDVVLWSALVSLCAKNGQYVEAFESFREMQYYGVQANHVSIVSILPACADLGALSYGKQIHGFSIKRVIYSFTNVQNSLVHMYSKCRNFEASIRVFYGIQKKDLISWKIMIHGCIENEYPREALILFSKMQPSCFEPNETILQGTIGASSQAEELYFGLALHCYILKSGFLAFVSIGTALLQMYAKFGEVDSARILFDQLHQKDLIAWSAMISTYAHSGHPLNAMDTFKQMQSTNEKPNEITFVSLLQACSSVGAQELGESIEAYVTKAGYLSNAFMISALIDLYCKFGRINRGRSLFDEIPT</sequence>
<dbReference type="GO" id="GO:0009451">
    <property type="term" value="P:RNA modification"/>
    <property type="evidence" value="ECO:0007669"/>
    <property type="project" value="InterPro"/>
</dbReference>
<dbReference type="InterPro" id="IPR046960">
    <property type="entry name" value="PPR_At4g14850-like_plant"/>
</dbReference>
<protein>
    <recommendedName>
        <fullName evidence="5">Pentatricopeptide repeat-containing protein</fullName>
    </recommendedName>
</protein>
<evidence type="ECO:0000256" key="1">
    <source>
        <dbReference type="ARBA" id="ARBA00022737"/>
    </source>
</evidence>
<dbReference type="EMBL" id="JBBPBK010000012">
    <property type="protein sequence ID" value="KAK9273956.1"/>
    <property type="molecule type" value="Genomic_DNA"/>
</dbReference>
<feature type="repeat" description="PPR" evidence="2">
    <location>
        <begin position="75"/>
        <end position="109"/>
    </location>
</feature>
<proteinExistence type="predicted"/>
<dbReference type="NCBIfam" id="TIGR00756">
    <property type="entry name" value="PPR"/>
    <property type="match status" value="2"/>
</dbReference>
<comment type="caution">
    <text evidence="3">The sequence shown here is derived from an EMBL/GenBank/DDBJ whole genome shotgun (WGS) entry which is preliminary data.</text>
</comment>
<dbReference type="PANTHER" id="PTHR24015:SF1063">
    <property type="entry name" value="OS12G0156900 PROTEIN"/>
    <property type="match status" value="1"/>
</dbReference>
<feature type="repeat" description="PPR" evidence="2">
    <location>
        <begin position="277"/>
        <end position="311"/>
    </location>
</feature>
<dbReference type="PANTHER" id="PTHR24015">
    <property type="entry name" value="OS07G0578800 PROTEIN-RELATED"/>
    <property type="match status" value="1"/>
</dbReference>
<name>A0AAP0WNL2_LIQFO</name>
<evidence type="ECO:0000313" key="3">
    <source>
        <dbReference type="EMBL" id="KAK9273956.1"/>
    </source>
</evidence>
<dbReference type="FunFam" id="1.25.40.10:FF:000073">
    <property type="entry name" value="Pentatricopeptide repeat-containing protein chloroplastic"/>
    <property type="match status" value="2"/>
</dbReference>
<dbReference type="InterPro" id="IPR011990">
    <property type="entry name" value="TPR-like_helical_dom_sf"/>
</dbReference>
<evidence type="ECO:0000313" key="4">
    <source>
        <dbReference type="Proteomes" id="UP001415857"/>
    </source>
</evidence>
<dbReference type="PROSITE" id="PS51375">
    <property type="entry name" value="PPR"/>
    <property type="match status" value="3"/>
</dbReference>